<evidence type="ECO:0000313" key="1">
    <source>
        <dbReference type="EMBL" id="KAF5816098.1"/>
    </source>
</evidence>
<name>A0A9K3NYH3_HELAN</name>
<dbReference type="Proteomes" id="UP000215914">
    <property type="component" value="Unassembled WGS sequence"/>
</dbReference>
<dbReference type="Gramene" id="mRNA:HanXRQr2_Chr03g0130591">
    <property type="protein sequence ID" value="CDS:HanXRQr2_Chr03g0130591.1"/>
    <property type="gene ID" value="HanXRQr2_Chr03g0130591"/>
</dbReference>
<keyword evidence="2" id="KW-1185">Reference proteome</keyword>
<gene>
    <name evidence="1" type="ORF">HanXRQr2_Chr03g0130591</name>
</gene>
<dbReference type="EMBL" id="MNCJ02000318">
    <property type="protein sequence ID" value="KAF5816098.1"/>
    <property type="molecule type" value="Genomic_DNA"/>
</dbReference>
<protein>
    <submittedName>
        <fullName evidence="1">Uncharacterized protein</fullName>
    </submittedName>
</protein>
<reference evidence="1" key="1">
    <citation type="journal article" date="2017" name="Nature">
        <title>The sunflower genome provides insights into oil metabolism, flowering and Asterid evolution.</title>
        <authorList>
            <person name="Badouin H."/>
            <person name="Gouzy J."/>
            <person name="Grassa C.J."/>
            <person name="Murat F."/>
            <person name="Staton S.E."/>
            <person name="Cottret L."/>
            <person name="Lelandais-Briere C."/>
            <person name="Owens G.L."/>
            <person name="Carrere S."/>
            <person name="Mayjonade B."/>
            <person name="Legrand L."/>
            <person name="Gill N."/>
            <person name="Kane N.C."/>
            <person name="Bowers J.E."/>
            <person name="Hubner S."/>
            <person name="Bellec A."/>
            <person name="Berard A."/>
            <person name="Berges H."/>
            <person name="Blanchet N."/>
            <person name="Boniface M.C."/>
            <person name="Brunel D."/>
            <person name="Catrice O."/>
            <person name="Chaidir N."/>
            <person name="Claudel C."/>
            <person name="Donnadieu C."/>
            <person name="Faraut T."/>
            <person name="Fievet G."/>
            <person name="Helmstetter N."/>
            <person name="King M."/>
            <person name="Knapp S.J."/>
            <person name="Lai Z."/>
            <person name="Le Paslier M.C."/>
            <person name="Lippi Y."/>
            <person name="Lorenzon L."/>
            <person name="Mandel J.R."/>
            <person name="Marage G."/>
            <person name="Marchand G."/>
            <person name="Marquand E."/>
            <person name="Bret-Mestries E."/>
            <person name="Morien E."/>
            <person name="Nambeesan S."/>
            <person name="Nguyen T."/>
            <person name="Pegot-Espagnet P."/>
            <person name="Pouilly N."/>
            <person name="Raftis F."/>
            <person name="Sallet E."/>
            <person name="Schiex T."/>
            <person name="Thomas J."/>
            <person name="Vandecasteele C."/>
            <person name="Vares D."/>
            <person name="Vear F."/>
            <person name="Vautrin S."/>
            <person name="Crespi M."/>
            <person name="Mangin B."/>
            <person name="Burke J.M."/>
            <person name="Salse J."/>
            <person name="Munos S."/>
            <person name="Vincourt P."/>
            <person name="Rieseberg L.H."/>
            <person name="Langlade N.B."/>
        </authorList>
    </citation>
    <scope>NUCLEOTIDE SEQUENCE</scope>
    <source>
        <tissue evidence="1">Leaves</tissue>
    </source>
</reference>
<comment type="caution">
    <text evidence="1">The sequence shown here is derived from an EMBL/GenBank/DDBJ whole genome shotgun (WGS) entry which is preliminary data.</text>
</comment>
<reference evidence="1" key="2">
    <citation type="submission" date="2020-06" db="EMBL/GenBank/DDBJ databases">
        <title>Helianthus annuus Genome sequencing and assembly Release 2.</title>
        <authorList>
            <person name="Gouzy J."/>
            <person name="Langlade N."/>
            <person name="Munos S."/>
        </authorList>
    </citation>
    <scope>NUCLEOTIDE SEQUENCE</scope>
    <source>
        <tissue evidence="1">Leaves</tissue>
    </source>
</reference>
<sequence>MCSRSVILVIFVQEKKLGENEKNSDLDPNIQICAETSAGFYVFHLNIQVIIIKNHIQNVFIQIWEVTVHSVLNVLGGCLKKLGFLHTHC</sequence>
<evidence type="ECO:0000313" key="2">
    <source>
        <dbReference type="Proteomes" id="UP000215914"/>
    </source>
</evidence>
<dbReference type="AlphaFoldDB" id="A0A9K3NYH3"/>
<organism evidence="1 2">
    <name type="scientific">Helianthus annuus</name>
    <name type="common">Common sunflower</name>
    <dbReference type="NCBI Taxonomy" id="4232"/>
    <lineage>
        <taxon>Eukaryota</taxon>
        <taxon>Viridiplantae</taxon>
        <taxon>Streptophyta</taxon>
        <taxon>Embryophyta</taxon>
        <taxon>Tracheophyta</taxon>
        <taxon>Spermatophyta</taxon>
        <taxon>Magnoliopsida</taxon>
        <taxon>eudicotyledons</taxon>
        <taxon>Gunneridae</taxon>
        <taxon>Pentapetalae</taxon>
        <taxon>asterids</taxon>
        <taxon>campanulids</taxon>
        <taxon>Asterales</taxon>
        <taxon>Asteraceae</taxon>
        <taxon>Asteroideae</taxon>
        <taxon>Heliantheae alliance</taxon>
        <taxon>Heliantheae</taxon>
        <taxon>Helianthus</taxon>
    </lineage>
</organism>
<proteinExistence type="predicted"/>
<accession>A0A9K3NYH3</accession>